<name>A0A974C3J6_XENLA</name>
<accession>A0A974C3J6</accession>
<evidence type="ECO:0000313" key="1">
    <source>
        <dbReference type="EMBL" id="OCT65905.1"/>
    </source>
</evidence>
<reference evidence="2" key="1">
    <citation type="journal article" date="2016" name="Nature">
        <title>Genome evolution in the allotetraploid frog Xenopus laevis.</title>
        <authorList>
            <person name="Session A.M."/>
            <person name="Uno Y."/>
            <person name="Kwon T."/>
            <person name="Chapman J.A."/>
            <person name="Toyoda A."/>
            <person name="Takahashi S."/>
            <person name="Fukui A."/>
            <person name="Hikosaka A."/>
            <person name="Suzuki A."/>
            <person name="Kondo M."/>
            <person name="van Heeringen S.J."/>
            <person name="Quigley I."/>
            <person name="Heinz S."/>
            <person name="Ogino H."/>
            <person name="Ochi H."/>
            <person name="Hellsten U."/>
            <person name="Lyons J.B."/>
            <person name="Simakov O."/>
            <person name="Putnam N."/>
            <person name="Stites J."/>
            <person name="Kuroki Y."/>
            <person name="Tanaka T."/>
            <person name="Michiue T."/>
            <person name="Watanabe M."/>
            <person name="Bogdanovic O."/>
            <person name="Lister R."/>
            <person name="Georgiou G."/>
            <person name="Paranjpe S.S."/>
            <person name="van Kruijsbergen I."/>
            <person name="Shu S."/>
            <person name="Carlson J."/>
            <person name="Kinoshita T."/>
            <person name="Ohta Y."/>
            <person name="Mawaribuchi S."/>
            <person name="Jenkins J."/>
            <person name="Grimwood J."/>
            <person name="Schmutz J."/>
            <person name="Mitros T."/>
            <person name="Mozaffari S.V."/>
            <person name="Suzuki Y."/>
            <person name="Haramoto Y."/>
            <person name="Yamamoto T.S."/>
            <person name="Takagi C."/>
            <person name="Heald R."/>
            <person name="Miller K."/>
            <person name="Haudenschild C."/>
            <person name="Kitzman J."/>
            <person name="Nakayama T."/>
            <person name="Izutsu Y."/>
            <person name="Robert J."/>
            <person name="Fortriede J."/>
            <person name="Burns K."/>
            <person name="Lotay V."/>
            <person name="Karimi K."/>
            <person name="Yasuoka Y."/>
            <person name="Dichmann D.S."/>
            <person name="Flajnik M.F."/>
            <person name="Houston D.W."/>
            <person name="Shendure J."/>
            <person name="DuPasquier L."/>
            <person name="Vize P.D."/>
            <person name="Zorn A.M."/>
            <person name="Ito M."/>
            <person name="Marcotte E.M."/>
            <person name="Wallingford J.B."/>
            <person name="Ito Y."/>
            <person name="Asashima M."/>
            <person name="Ueno N."/>
            <person name="Matsuda Y."/>
            <person name="Veenstra G.J."/>
            <person name="Fujiyama A."/>
            <person name="Harland R.M."/>
            <person name="Taira M."/>
            <person name="Rokhsar D.S."/>
        </authorList>
    </citation>
    <scope>NUCLEOTIDE SEQUENCE [LARGE SCALE GENOMIC DNA]</scope>
    <source>
        <strain evidence="2">J</strain>
    </source>
</reference>
<dbReference type="AlphaFoldDB" id="A0A974C3J6"/>
<organism evidence="1 2">
    <name type="scientific">Xenopus laevis</name>
    <name type="common">African clawed frog</name>
    <dbReference type="NCBI Taxonomy" id="8355"/>
    <lineage>
        <taxon>Eukaryota</taxon>
        <taxon>Metazoa</taxon>
        <taxon>Chordata</taxon>
        <taxon>Craniata</taxon>
        <taxon>Vertebrata</taxon>
        <taxon>Euteleostomi</taxon>
        <taxon>Amphibia</taxon>
        <taxon>Batrachia</taxon>
        <taxon>Anura</taxon>
        <taxon>Pipoidea</taxon>
        <taxon>Pipidae</taxon>
        <taxon>Xenopodinae</taxon>
        <taxon>Xenopus</taxon>
        <taxon>Xenopus</taxon>
    </lineage>
</organism>
<protein>
    <submittedName>
        <fullName evidence="1">Uncharacterized protein</fullName>
    </submittedName>
</protein>
<sequence length="76" mass="8709">MSFSDEKNAYGEQNIAACPHCNLEYEMVNTGTIYFNATLIVISSDIIRHRCNFHFIFLTHHIPLRGTTVAQGCFRE</sequence>
<dbReference type="Proteomes" id="UP000694892">
    <property type="component" value="Chromosome 8S"/>
</dbReference>
<gene>
    <name evidence="1" type="ORF">XELAEV_18042156mg</name>
</gene>
<evidence type="ECO:0000313" key="2">
    <source>
        <dbReference type="Proteomes" id="UP000694892"/>
    </source>
</evidence>
<proteinExistence type="predicted"/>
<dbReference type="EMBL" id="CM004481">
    <property type="protein sequence ID" value="OCT65905.1"/>
    <property type="molecule type" value="Genomic_DNA"/>
</dbReference>